<dbReference type="InterPro" id="IPR000835">
    <property type="entry name" value="HTH_MarR-typ"/>
</dbReference>
<keyword evidence="7" id="KW-1185">Reference proteome</keyword>
<dbReference type="SMART" id="SM00347">
    <property type="entry name" value="HTH_MARR"/>
    <property type="match status" value="1"/>
</dbReference>
<evidence type="ECO:0000256" key="2">
    <source>
        <dbReference type="ARBA" id="ARBA00023125"/>
    </source>
</evidence>
<keyword evidence="3" id="KW-0804">Transcription</keyword>
<dbReference type="InterPro" id="IPR023187">
    <property type="entry name" value="Tscrpt_reg_MarR-type_CS"/>
</dbReference>
<evidence type="ECO:0000313" key="7">
    <source>
        <dbReference type="Proteomes" id="UP000466388"/>
    </source>
</evidence>
<dbReference type="RefSeq" id="WP_155432457.1">
    <property type="nucleotide sequence ID" value="NZ_WNJO01000020.1"/>
</dbReference>
<accession>A0A7X2XZH7</accession>
<dbReference type="GO" id="GO:0003677">
    <property type="term" value="F:DNA binding"/>
    <property type="evidence" value="ECO:0007669"/>
    <property type="project" value="UniProtKB-KW"/>
</dbReference>
<dbReference type="PANTHER" id="PTHR42756">
    <property type="entry name" value="TRANSCRIPTIONAL REGULATOR, MARR"/>
    <property type="match status" value="1"/>
</dbReference>
<dbReference type="GO" id="GO:0003700">
    <property type="term" value="F:DNA-binding transcription factor activity"/>
    <property type="evidence" value="ECO:0007669"/>
    <property type="project" value="InterPro"/>
</dbReference>
<dbReference type="InterPro" id="IPR011991">
    <property type="entry name" value="ArsR-like_HTH"/>
</dbReference>
<dbReference type="CDD" id="cd00090">
    <property type="entry name" value="HTH_ARSR"/>
    <property type="match status" value="1"/>
</dbReference>
<dbReference type="EMBL" id="WNJO01000020">
    <property type="protein sequence ID" value="MTV83196.1"/>
    <property type="molecule type" value="Genomic_DNA"/>
</dbReference>
<dbReference type="Proteomes" id="UP000466388">
    <property type="component" value="Unassembled WGS sequence"/>
</dbReference>
<dbReference type="PROSITE" id="PS01117">
    <property type="entry name" value="HTH_MARR_1"/>
    <property type="match status" value="1"/>
</dbReference>
<dbReference type="SUPFAM" id="SSF46785">
    <property type="entry name" value="Winged helix' DNA-binding domain"/>
    <property type="match status" value="1"/>
</dbReference>
<keyword evidence="1" id="KW-0805">Transcription regulation</keyword>
<dbReference type="PANTHER" id="PTHR42756:SF1">
    <property type="entry name" value="TRANSCRIPTIONAL REPRESSOR OF EMRAB OPERON"/>
    <property type="match status" value="1"/>
</dbReference>
<feature type="domain" description="HTH marR-type" evidence="5">
    <location>
        <begin position="5"/>
        <end position="144"/>
    </location>
</feature>
<proteinExistence type="predicted"/>
<dbReference type="InterPro" id="IPR036390">
    <property type="entry name" value="WH_DNA-bd_sf"/>
</dbReference>
<protein>
    <submittedName>
        <fullName evidence="6">MarR family transcriptional regulator</fullName>
    </submittedName>
</protein>
<dbReference type="PRINTS" id="PR00598">
    <property type="entry name" value="HTHMARR"/>
</dbReference>
<evidence type="ECO:0000313" key="6">
    <source>
        <dbReference type="EMBL" id="MTV83196.1"/>
    </source>
</evidence>
<reference evidence="6 7" key="1">
    <citation type="submission" date="2019-11" db="EMBL/GenBank/DDBJ databases">
        <title>Lactobacillus sp. nov. CRM56-3, isolated from fermented tea leaves.</title>
        <authorList>
            <person name="Phuengjayaem S."/>
            <person name="Tanasupawat S."/>
        </authorList>
    </citation>
    <scope>NUCLEOTIDE SEQUENCE [LARGE SCALE GENOMIC DNA]</scope>
    <source>
        <strain evidence="6 7">CRM56-3</strain>
    </source>
</reference>
<name>A0A7X2XZH7_9LACO</name>
<evidence type="ECO:0000259" key="5">
    <source>
        <dbReference type="PROSITE" id="PS50995"/>
    </source>
</evidence>
<evidence type="ECO:0000256" key="4">
    <source>
        <dbReference type="SAM" id="MobiDB-lite"/>
    </source>
</evidence>
<dbReference type="Pfam" id="PF01047">
    <property type="entry name" value="MarR"/>
    <property type="match status" value="1"/>
</dbReference>
<dbReference type="AlphaFoldDB" id="A0A7X2XZH7"/>
<comment type="caution">
    <text evidence="6">The sequence shown here is derived from an EMBL/GenBank/DDBJ whole genome shotgun (WGS) entry which is preliminary data.</text>
</comment>
<dbReference type="Gene3D" id="1.10.10.10">
    <property type="entry name" value="Winged helix-like DNA-binding domain superfamily/Winged helix DNA-binding domain"/>
    <property type="match status" value="1"/>
</dbReference>
<feature type="region of interest" description="Disordered" evidence="4">
    <location>
        <begin position="189"/>
        <end position="230"/>
    </location>
</feature>
<organism evidence="6 7">
    <name type="scientific">Secundilactobacillus folii</name>
    <dbReference type="NCBI Taxonomy" id="2678357"/>
    <lineage>
        <taxon>Bacteria</taxon>
        <taxon>Bacillati</taxon>
        <taxon>Bacillota</taxon>
        <taxon>Bacilli</taxon>
        <taxon>Lactobacillales</taxon>
        <taxon>Lactobacillaceae</taxon>
        <taxon>Secundilactobacillus</taxon>
    </lineage>
</organism>
<evidence type="ECO:0000256" key="1">
    <source>
        <dbReference type="ARBA" id="ARBA00023015"/>
    </source>
</evidence>
<keyword evidence="2" id="KW-0238">DNA-binding</keyword>
<evidence type="ECO:0000256" key="3">
    <source>
        <dbReference type="ARBA" id="ARBA00023163"/>
    </source>
</evidence>
<dbReference type="InterPro" id="IPR036388">
    <property type="entry name" value="WH-like_DNA-bd_sf"/>
</dbReference>
<gene>
    <name evidence="6" type="ORF">GM612_11260</name>
</gene>
<dbReference type="PROSITE" id="PS50995">
    <property type="entry name" value="HTH_MARR_2"/>
    <property type="match status" value="1"/>
</dbReference>
<sequence>MTYNSQDLLKQFGEFMQTFQRRGISAFSKQNRQFWSKQPQHGQMRVLLLLNKKDHLTNSQIVEALDIRPSSVSVMIKKLAAEGLVERHDSKEDKRISFISLTDKGRESIASTHSFKQGFADELFSPLSEDEQQTLGELLKKLTVGLDDKFTKWDEGEERPDFLDHLPNSFFKGNGGQQGWKGFNGQGFDPRGYRNHHQNGDASDNFKGFDPNKNGIHPNQNDFDPDNFKN</sequence>